<keyword evidence="2" id="KW-1133">Transmembrane helix</keyword>
<feature type="compositionally biased region" description="Acidic residues" evidence="1">
    <location>
        <begin position="307"/>
        <end position="316"/>
    </location>
</feature>
<dbReference type="Gene3D" id="6.10.140.1910">
    <property type="match status" value="1"/>
</dbReference>
<feature type="domain" description="Potassium channel" evidence="3">
    <location>
        <begin position="26"/>
        <end position="70"/>
    </location>
</feature>
<keyword evidence="5" id="KW-1185">Reference proteome</keyword>
<sequence length="327" mass="35935">MYLAEKDEIPIQADGRPGKAKSDFQSYADALWWGVITVTTIGYGDTVPKSWMGKIVASCFSVFAISFFALPAVTWMGKIVASCFSVFAISFFALPAGILGSGFALKVQQKQRQKHFNRQIPAAATLIQVLSCTFTSINNTIINFTRFIHPIPTIQCMWRCHSSEPHFHSLATWKIHTSEYQQNASTCMSSTPLSKVAKKASVLRRKKSKLKFENIQIVPNPYTTGGVNPLYTVTAPSPDKTNAAGGDDTDHKPSTIDVPVYLEEPKASTYSMGSANRVRKDSRFIPSSSTPASNNSHNIASFCTDVVSDDMDNDNDETPRSIATVQK</sequence>
<dbReference type="Pfam" id="PF07885">
    <property type="entry name" value="Ion_trans_2"/>
    <property type="match status" value="1"/>
</dbReference>
<dbReference type="Proteomes" id="UP000759131">
    <property type="component" value="Unassembled WGS sequence"/>
</dbReference>
<dbReference type="GO" id="GO:0005249">
    <property type="term" value="F:voltage-gated potassium channel activity"/>
    <property type="evidence" value="ECO:0007669"/>
    <property type="project" value="InterPro"/>
</dbReference>
<gene>
    <name evidence="4" type="ORF">OSB1V03_LOCUS18147</name>
</gene>
<dbReference type="EMBL" id="CAJPIZ010023356">
    <property type="protein sequence ID" value="CAG2118195.1"/>
    <property type="molecule type" value="Genomic_DNA"/>
</dbReference>
<proteinExistence type="predicted"/>
<accession>A0A7R9QC13</accession>
<dbReference type="InterPro" id="IPR003937">
    <property type="entry name" value="K_chnl_volt-dep_KCNQ"/>
</dbReference>
<organism evidence="4">
    <name type="scientific">Medioppia subpectinata</name>
    <dbReference type="NCBI Taxonomy" id="1979941"/>
    <lineage>
        <taxon>Eukaryota</taxon>
        <taxon>Metazoa</taxon>
        <taxon>Ecdysozoa</taxon>
        <taxon>Arthropoda</taxon>
        <taxon>Chelicerata</taxon>
        <taxon>Arachnida</taxon>
        <taxon>Acari</taxon>
        <taxon>Acariformes</taxon>
        <taxon>Sarcoptiformes</taxon>
        <taxon>Oribatida</taxon>
        <taxon>Brachypylina</taxon>
        <taxon>Oppioidea</taxon>
        <taxon>Oppiidae</taxon>
        <taxon>Medioppia</taxon>
    </lineage>
</organism>
<dbReference type="InterPro" id="IPR013099">
    <property type="entry name" value="K_chnl_dom"/>
</dbReference>
<name>A0A7R9QC13_9ACAR</name>
<keyword evidence="2" id="KW-0472">Membrane</keyword>
<dbReference type="OrthoDB" id="8879391at2759"/>
<dbReference type="PANTHER" id="PTHR47735:SF14">
    <property type="entry name" value="POTASSIUM VOLTAGE-GATED CHANNEL SUBFAMILY KQT MEMBER 1"/>
    <property type="match status" value="1"/>
</dbReference>
<evidence type="ECO:0000313" key="4">
    <source>
        <dbReference type="EMBL" id="CAD7640302.1"/>
    </source>
</evidence>
<dbReference type="PANTHER" id="PTHR47735">
    <property type="entry name" value="POTASSIUM VOLTAGE-GATED CHANNEL SUBFAMILY KQT MEMBER 4"/>
    <property type="match status" value="1"/>
</dbReference>
<feature type="transmembrane region" description="Helical" evidence="2">
    <location>
        <begin position="55"/>
        <end position="73"/>
    </location>
</feature>
<evidence type="ECO:0000256" key="2">
    <source>
        <dbReference type="SAM" id="Phobius"/>
    </source>
</evidence>
<dbReference type="PRINTS" id="PR00169">
    <property type="entry name" value="KCHANNEL"/>
</dbReference>
<dbReference type="GO" id="GO:0008076">
    <property type="term" value="C:voltage-gated potassium channel complex"/>
    <property type="evidence" value="ECO:0007669"/>
    <property type="project" value="TreeGrafter"/>
</dbReference>
<evidence type="ECO:0000313" key="5">
    <source>
        <dbReference type="Proteomes" id="UP000759131"/>
    </source>
</evidence>
<evidence type="ECO:0000259" key="3">
    <source>
        <dbReference type="Pfam" id="PF07885"/>
    </source>
</evidence>
<dbReference type="AlphaFoldDB" id="A0A7R9QC13"/>
<keyword evidence="2" id="KW-0812">Transmembrane</keyword>
<evidence type="ECO:0000256" key="1">
    <source>
        <dbReference type="SAM" id="MobiDB-lite"/>
    </source>
</evidence>
<reference evidence="4" key="1">
    <citation type="submission" date="2020-11" db="EMBL/GenBank/DDBJ databases">
        <authorList>
            <person name="Tran Van P."/>
        </authorList>
    </citation>
    <scope>NUCLEOTIDE SEQUENCE</scope>
</reference>
<dbReference type="EMBL" id="OC877931">
    <property type="protein sequence ID" value="CAD7640302.1"/>
    <property type="molecule type" value="Genomic_DNA"/>
</dbReference>
<feature type="transmembrane region" description="Helical" evidence="2">
    <location>
        <begin position="79"/>
        <end position="105"/>
    </location>
</feature>
<protein>
    <recommendedName>
        <fullName evidence="3">Potassium channel domain-containing protein</fullName>
    </recommendedName>
</protein>
<feature type="region of interest" description="Disordered" evidence="1">
    <location>
        <begin position="307"/>
        <end position="327"/>
    </location>
</feature>
<dbReference type="SUPFAM" id="SSF81324">
    <property type="entry name" value="Voltage-gated potassium channels"/>
    <property type="match status" value="2"/>
</dbReference>
<dbReference type="Gene3D" id="1.10.287.70">
    <property type="match status" value="2"/>
</dbReference>